<reference evidence="3 4" key="1">
    <citation type="journal article" date="2012" name="Proc. Natl. Acad. Sci. U.S.A.">
        <title>Antigenic diversity is generated by distinct evolutionary mechanisms in African trypanosome species.</title>
        <authorList>
            <person name="Jackson A.P."/>
            <person name="Berry A."/>
            <person name="Aslett M."/>
            <person name="Allison H.C."/>
            <person name="Burton P."/>
            <person name="Vavrova-Anderson J."/>
            <person name="Brown R."/>
            <person name="Browne H."/>
            <person name="Corton N."/>
            <person name="Hauser H."/>
            <person name="Gamble J."/>
            <person name="Gilderthorp R."/>
            <person name="Marcello L."/>
            <person name="McQuillan J."/>
            <person name="Otto T.D."/>
            <person name="Quail M.A."/>
            <person name="Sanders M.J."/>
            <person name="van Tonder A."/>
            <person name="Ginger M.L."/>
            <person name="Field M.C."/>
            <person name="Barry J.D."/>
            <person name="Hertz-Fowler C."/>
            <person name="Berriman M."/>
        </authorList>
    </citation>
    <scope>NUCLEOTIDE SEQUENCE</scope>
    <source>
        <strain evidence="3 4">Y486</strain>
    </source>
</reference>
<feature type="transmembrane region" description="Helical" evidence="1">
    <location>
        <begin position="542"/>
        <end position="563"/>
    </location>
</feature>
<sequence length="576" mass="63651">MKVLLYVFASVASALLCGGVCATAAGQQTDEENVTLPHKNVTKQWLCEWWGKKLTARHYGIAMKTNVVREYQALYKEHSNYSAHIAETGAAENFQDVGLQHQRAEAKFWDAFWLMSGVSRSVTQFLSGIELLQDHLFENRFDFRKCNKSIIKFQYYSNHTFSGLHDELENSTEQLMNFSGIHNETYRNKFQDRLKKSISSLDQGKNFSALAQEAREGFNTTLNALMHARERKHAFDGKVAFGCLLEKNLNIMKDIFVALEFMLKGVLAREGVLLKRAALLRESAAKLDVEVPDVVDTEAMRMGSVSAAVVVSSALTRVLAAMYNSTQASSHTLLQYGSEFQHNISHCKSDTQMERAVLLHLVADERRNHFDDFNTWKSATAALWTEVSSMVNYEGTHCKSWKNIHCDGVFTQVNSLVESSRKSCENAEKTLGDAIRILVSADDQIKRGKSILEAALRERAMQSEMGPTDTVMEADARATEGTAGGHAGTSTSGPVRTGSAVDVSLVGLDDESADTDADRDDDFEFDAGATTAVRSGKGVTTIVLLVVVPIAVAAFAAVALFMLRNQRQSSKSAADY</sequence>
<evidence type="ECO:0000256" key="1">
    <source>
        <dbReference type="SAM" id="Phobius"/>
    </source>
</evidence>
<gene>
    <name evidence="3" type="ORF">TvY486_0001120</name>
</gene>
<feature type="signal peptide" evidence="2">
    <location>
        <begin position="1"/>
        <end position="22"/>
    </location>
</feature>
<dbReference type="Proteomes" id="UP000009027">
    <property type="component" value="Unassembled WGS sequence"/>
</dbReference>
<keyword evidence="1" id="KW-1133">Transmembrane helix</keyword>
<protein>
    <recommendedName>
        <fullName evidence="5">65 kDa invariant surface glycoprotein</fullName>
    </recommendedName>
</protein>
<proteinExistence type="predicted"/>
<evidence type="ECO:0000256" key="2">
    <source>
        <dbReference type="SAM" id="SignalP"/>
    </source>
</evidence>
<accession>F9WM52</accession>
<keyword evidence="2" id="KW-0732">Signal</keyword>
<feature type="chain" id="PRO_5003389321" description="65 kDa invariant surface glycoprotein" evidence="2">
    <location>
        <begin position="23"/>
        <end position="576"/>
    </location>
</feature>
<organism evidence="3 4">
    <name type="scientific">Trypanosoma vivax (strain Y486)</name>
    <dbReference type="NCBI Taxonomy" id="1055687"/>
    <lineage>
        <taxon>Eukaryota</taxon>
        <taxon>Discoba</taxon>
        <taxon>Euglenozoa</taxon>
        <taxon>Kinetoplastea</taxon>
        <taxon>Metakinetoplastina</taxon>
        <taxon>Trypanosomatida</taxon>
        <taxon>Trypanosomatidae</taxon>
        <taxon>Trypanosoma</taxon>
        <taxon>Duttonella</taxon>
    </lineage>
</organism>
<dbReference type="AlphaFoldDB" id="F9WM52"/>
<evidence type="ECO:0008006" key="5">
    <source>
        <dbReference type="Google" id="ProtNLM"/>
    </source>
</evidence>
<keyword evidence="1" id="KW-0812">Transmembrane</keyword>
<keyword evidence="1" id="KW-0472">Membrane</keyword>
<keyword evidence="4" id="KW-1185">Reference proteome</keyword>
<name>F9WM52_TRYVY</name>
<dbReference type="VEuPathDB" id="TriTrypDB:TvY486_0001120"/>
<evidence type="ECO:0000313" key="3">
    <source>
        <dbReference type="EMBL" id="CCD18603.1"/>
    </source>
</evidence>
<dbReference type="EMBL" id="CAEX01001508">
    <property type="protein sequence ID" value="CCD18603.1"/>
    <property type="molecule type" value="Genomic_DNA"/>
</dbReference>
<evidence type="ECO:0000313" key="4">
    <source>
        <dbReference type="Proteomes" id="UP000009027"/>
    </source>
</evidence>